<dbReference type="OrthoDB" id="9804442at2"/>
<comment type="caution">
    <text evidence="4">The sequence shown here is derived from an EMBL/GenBank/DDBJ whole genome shotgun (WGS) entry which is preliminary data.</text>
</comment>
<evidence type="ECO:0000259" key="3">
    <source>
        <dbReference type="PROSITE" id="PS51462"/>
    </source>
</evidence>
<dbReference type="GO" id="GO:0005829">
    <property type="term" value="C:cytosol"/>
    <property type="evidence" value="ECO:0007669"/>
    <property type="project" value="TreeGrafter"/>
</dbReference>
<dbReference type="PROSITE" id="PS51462">
    <property type="entry name" value="NUDIX"/>
    <property type="match status" value="1"/>
</dbReference>
<dbReference type="GO" id="GO:0016787">
    <property type="term" value="F:hydrolase activity"/>
    <property type="evidence" value="ECO:0007669"/>
    <property type="project" value="UniProtKB-KW"/>
</dbReference>
<dbReference type="SUPFAM" id="SSF55811">
    <property type="entry name" value="Nudix"/>
    <property type="match status" value="1"/>
</dbReference>
<gene>
    <name evidence="4" type="ORF">D2E26_0464</name>
</gene>
<dbReference type="InterPro" id="IPR000086">
    <property type="entry name" value="NUDIX_hydrolase_dom"/>
</dbReference>
<evidence type="ECO:0000313" key="4">
    <source>
        <dbReference type="EMBL" id="RSX55901.1"/>
    </source>
</evidence>
<evidence type="ECO:0000313" key="5">
    <source>
        <dbReference type="Proteomes" id="UP000287609"/>
    </source>
</evidence>
<dbReference type="EMBL" id="QXGM01000001">
    <property type="protein sequence ID" value="RSX55901.1"/>
    <property type="molecule type" value="Genomic_DNA"/>
</dbReference>
<name>A0A430FSS1_9BIFI</name>
<comment type="cofactor">
    <cofactor evidence="1">
        <name>Mg(2+)</name>
        <dbReference type="ChEBI" id="CHEBI:18420"/>
    </cofactor>
</comment>
<dbReference type="CDD" id="cd03424">
    <property type="entry name" value="NUDIX_ADPRase_Nudt5_UGPPase_Nudt14"/>
    <property type="match status" value="1"/>
</dbReference>
<feature type="domain" description="Nudix hydrolase" evidence="3">
    <location>
        <begin position="68"/>
        <end position="206"/>
    </location>
</feature>
<dbReference type="PANTHER" id="PTHR11839:SF18">
    <property type="entry name" value="NUDIX HYDROLASE DOMAIN-CONTAINING PROTEIN"/>
    <property type="match status" value="1"/>
</dbReference>
<dbReference type="RefSeq" id="WP_125963072.1">
    <property type="nucleotide sequence ID" value="NZ_QXGM01000001.1"/>
</dbReference>
<keyword evidence="5" id="KW-1185">Reference proteome</keyword>
<evidence type="ECO:0000256" key="1">
    <source>
        <dbReference type="ARBA" id="ARBA00001946"/>
    </source>
</evidence>
<dbReference type="PROSITE" id="PS00893">
    <property type="entry name" value="NUDIX_BOX"/>
    <property type="match status" value="1"/>
</dbReference>
<dbReference type="InterPro" id="IPR015797">
    <property type="entry name" value="NUDIX_hydrolase-like_dom_sf"/>
</dbReference>
<dbReference type="Gene3D" id="3.90.79.10">
    <property type="entry name" value="Nucleoside Triphosphate Pyrophosphohydrolase"/>
    <property type="match status" value="1"/>
</dbReference>
<accession>A0A430FSS1</accession>
<dbReference type="GO" id="GO:0019693">
    <property type="term" value="P:ribose phosphate metabolic process"/>
    <property type="evidence" value="ECO:0007669"/>
    <property type="project" value="TreeGrafter"/>
</dbReference>
<dbReference type="Pfam" id="PF00293">
    <property type="entry name" value="NUDIX"/>
    <property type="match status" value="1"/>
</dbReference>
<dbReference type="Proteomes" id="UP000287609">
    <property type="component" value="Unassembled WGS sequence"/>
</dbReference>
<sequence>MQETQHTTDCTRIEQALAASASGIRMDIPAKIISSKQVYKGAIFSVEERVVELTNTAGEPVRINRQVVRHAPAVVMLVHDESRDMYLVEREYRAGNEQYAYGLPAGLIDANEDPKLAALRELQEETGVIFTNDDDVRIEHVNSCYSSEGMTNELAHIFVIHAKSFDHTSTHFDADEHVASAWATWNELMALPIRASNSVIALQHEQLRRALLAQ</sequence>
<dbReference type="GO" id="GO:0006753">
    <property type="term" value="P:nucleoside phosphate metabolic process"/>
    <property type="evidence" value="ECO:0007669"/>
    <property type="project" value="TreeGrafter"/>
</dbReference>
<proteinExistence type="predicted"/>
<dbReference type="PANTHER" id="PTHR11839">
    <property type="entry name" value="UDP/ADP-SUGAR PYROPHOSPHATASE"/>
    <property type="match status" value="1"/>
</dbReference>
<evidence type="ECO:0000256" key="2">
    <source>
        <dbReference type="ARBA" id="ARBA00022801"/>
    </source>
</evidence>
<protein>
    <submittedName>
        <fullName evidence="4">NTP pyrophosphohydrolase</fullName>
    </submittedName>
</protein>
<dbReference type="AlphaFoldDB" id="A0A430FSS1"/>
<organism evidence="4 5">
    <name type="scientific">Bifidobacterium dolichotidis</name>
    <dbReference type="NCBI Taxonomy" id="2306976"/>
    <lineage>
        <taxon>Bacteria</taxon>
        <taxon>Bacillati</taxon>
        <taxon>Actinomycetota</taxon>
        <taxon>Actinomycetes</taxon>
        <taxon>Bifidobacteriales</taxon>
        <taxon>Bifidobacteriaceae</taxon>
        <taxon>Bifidobacterium</taxon>
    </lineage>
</organism>
<dbReference type="InterPro" id="IPR020084">
    <property type="entry name" value="NUDIX_hydrolase_CS"/>
</dbReference>
<keyword evidence="2 4" id="KW-0378">Hydrolase</keyword>
<reference evidence="4 5" key="1">
    <citation type="submission" date="2018-09" db="EMBL/GenBank/DDBJ databases">
        <title>Characterization of the phylogenetic diversity of five novel species belonging to the genus Bifidobacterium.</title>
        <authorList>
            <person name="Lugli G.A."/>
            <person name="Duranti S."/>
            <person name="Milani C."/>
        </authorList>
    </citation>
    <scope>NUCLEOTIDE SEQUENCE [LARGE SCALE GENOMIC DNA]</scope>
    <source>
        <strain evidence="4 5">2036B</strain>
    </source>
</reference>